<sequence length="168" mass="19401">MENGKFIAIGEIKHTYNPLEEADIASTIANLKLDTTDMLHFFKEYGLFGGLVEEEKIRDVQYWNSVPHIKAFKEEVYINALTSISHIKEAFHEATVSSKDELSISKRHENFLDKELTRMIDEANQMENPDYFYQNEYVIPNGVKAKSKEYIAKKIRGKSTFLQSITSN</sequence>
<keyword evidence="2" id="KW-1185">Reference proteome</keyword>
<evidence type="ECO:0000313" key="2">
    <source>
        <dbReference type="Proteomes" id="UP000663981"/>
    </source>
</evidence>
<dbReference type="EMBL" id="JAGDEL010000047">
    <property type="protein sequence ID" value="MBO1515669.1"/>
    <property type="molecule type" value="Genomic_DNA"/>
</dbReference>
<evidence type="ECO:0000313" key="1">
    <source>
        <dbReference type="EMBL" id="MBO1515669.1"/>
    </source>
</evidence>
<reference evidence="1 2" key="1">
    <citation type="submission" date="2021-03" db="EMBL/GenBank/DDBJ databases">
        <title>Whole genome sequence of Metabacillus bambusae BG109.</title>
        <authorList>
            <person name="Jeong J.W."/>
        </authorList>
    </citation>
    <scope>NUCLEOTIDE SEQUENCE [LARGE SCALE GENOMIC DNA]</scope>
    <source>
        <strain evidence="1 2">BG109</strain>
    </source>
</reference>
<dbReference type="RefSeq" id="WP_207982524.1">
    <property type="nucleotide sequence ID" value="NZ_JAGDEL010000047.1"/>
</dbReference>
<proteinExistence type="predicted"/>
<comment type="caution">
    <text evidence="1">The sequence shown here is derived from an EMBL/GenBank/DDBJ whole genome shotgun (WGS) entry which is preliminary data.</text>
</comment>
<gene>
    <name evidence="1" type="ORF">I7822_29090</name>
</gene>
<name>A0ABS3NBK5_9BACI</name>
<accession>A0ABS3NBK5</accession>
<protein>
    <submittedName>
        <fullName evidence="1">Uncharacterized protein</fullName>
    </submittedName>
</protein>
<organism evidence="1 2">
    <name type="scientific">Metabacillus bambusae</name>
    <dbReference type="NCBI Taxonomy" id="2795218"/>
    <lineage>
        <taxon>Bacteria</taxon>
        <taxon>Bacillati</taxon>
        <taxon>Bacillota</taxon>
        <taxon>Bacilli</taxon>
        <taxon>Bacillales</taxon>
        <taxon>Bacillaceae</taxon>
        <taxon>Metabacillus</taxon>
    </lineage>
</organism>
<dbReference type="Proteomes" id="UP000663981">
    <property type="component" value="Unassembled WGS sequence"/>
</dbReference>